<dbReference type="Proteomes" id="UP000057609">
    <property type="component" value="Chromosome"/>
</dbReference>
<reference evidence="1 2" key="1">
    <citation type="journal article" date="2015" name="Genome Announc.">
        <title>Complete Genome of Geobacter pickeringii G13T, a Metal-Reducing Isolate from Sedimentary Kaolin Deposits.</title>
        <authorList>
            <person name="Badalamenti J.P."/>
            <person name="Bond D.R."/>
        </authorList>
    </citation>
    <scope>NUCLEOTIDE SEQUENCE [LARGE SCALE GENOMIC DNA]</scope>
    <source>
        <strain evidence="1 2">G13</strain>
    </source>
</reference>
<evidence type="ECO:0000313" key="1">
    <source>
        <dbReference type="EMBL" id="AJE03236.1"/>
    </source>
</evidence>
<keyword evidence="2" id="KW-1185">Reference proteome</keyword>
<accession>A0A0B5BGQ9</accession>
<name>A0A0B5BGQ9_9BACT</name>
<dbReference type="HOGENOM" id="CLU_1033497_0_0_7"/>
<sequence>MGGLSGCAGTREVRVAQPGDRVGVHFVCRTAEGEIASSTYKSVADDHSLKKASRFLPANSDDPLVLVAGKEEGQQSGAARAIGYEGAIARVLGGEIVGMEEGSRHTVDVSWNREEKSGGTISMARVRVRPREMRMTPEEFTKGTGKKAEMDVPFVVDPAVPGKVTAVSAEEVVVTFAPAGPSVTTPFGSALVREEGDHYALELQVAPGQLVRSGALVGRITDVNERTFLVDYRDPLGGEPLQCDLTILSVEKGNTQLGKERN</sequence>
<dbReference type="AlphaFoldDB" id="A0A0B5BGQ9"/>
<gene>
    <name evidence="1" type="ORF">GPICK_07590</name>
</gene>
<dbReference type="EMBL" id="CP009788">
    <property type="protein sequence ID" value="AJE03236.1"/>
    <property type="molecule type" value="Genomic_DNA"/>
</dbReference>
<dbReference type="GO" id="GO:0003755">
    <property type="term" value="F:peptidyl-prolyl cis-trans isomerase activity"/>
    <property type="evidence" value="ECO:0007669"/>
    <property type="project" value="InterPro"/>
</dbReference>
<proteinExistence type="predicted"/>
<dbReference type="KEGG" id="gpi:GPICK_07590"/>
<dbReference type="SUPFAM" id="SSF54534">
    <property type="entry name" value="FKBP-like"/>
    <property type="match status" value="1"/>
</dbReference>
<organism evidence="1 2">
    <name type="scientific">Geobacter pickeringii</name>
    <dbReference type="NCBI Taxonomy" id="345632"/>
    <lineage>
        <taxon>Bacteria</taxon>
        <taxon>Pseudomonadati</taxon>
        <taxon>Thermodesulfobacteriota</taxon>
        <taxon>Desulfuromonadia</taxon>
        <taxon>Geobacterales</taxon>
        <taxon>Geobacteraceae</taxon>
        <taxon>Geobacter</taxon>
    </lineage>
</organism>
<dbReference type="Gene3D" id="3.10.50.40">
    <property type="match status" value="1"/>
</dbReference>
<protein>
    <submittedName>
        <fullName evidence="1">Uncharacterized protein</fullName>
    </submittedName>
</protein>
<dbReference type="InterPro" id="IPR046357">
    <property type="entry name" value="PPIase_dom_sf"/>
</dbReference>
<evidence type="ECO:0000313" key="2">
    <source>
        <dbReference type="Proteomes" id="UP000057609"/>
    </source>
</evidence>